<evidence type="ECO:0000256" key="1">
    <source>
        <dbReference type="SAM" id="SignalP"/>
    </source>
</evidence>
<feature type="signal peptide" evidence="1">
    <location>
        <begin position="1"/>
        <end position="17"/>
    </location>
</feature>
<reference evidence="3" key="2">
    <citation type="submission" date="2020-10" db="UniProtKB">
        <authorList>
            <consortium name="WormBaseParasite"/>
        </authorList>
    </citation>
    <scope>IDENTIFICATION</scope>
</reference>
<dbReference type="AlphaFoldDB" id="A0A7E4UQW8"/>
<organism evidence="2 3">
    <name type="scientific">Panagrellus redivivus</name>
    <name type="common">Microworm</name>
    <dbReference type="NCBI Taxonomy" id="6233"/>
    <lineage>
        <taxon>Eukaryota</taxon>
        <taxon>Metazoa</taxon>
        <taxon>Ecdysozoa</taxon>
        <taxon>Nematoda</taxon>
        <taxon>Chromadorea</taxon>
        <taxon>Rhabditida</taxon>
        <taxon>Tylenchina</taxon>
        <taxon>Panagrolaimomorpha</taxon>
        <taxon>Panagrolaimoidea</taxon>
        <taxon>Panagrolaimidae</taxon>
        <taxon>Panagrellus</taxon>
    </lineage>
</organism>
<reference evidence="2" key="1">
    <citation type="journal article" date="2013" name="Genetics">
        <title>The draft genome and transcriptome of Panagrellus redivivus are shaped by the harsh demands of a free-living lifestyle.</title>
        <authorList>
            <person name="Srinivasan J."/>
            <person name="Dillman A.R."/>
            <person name="Macchietto M.G."/>
            <person name="Heikkinen L."/>
            <person name="Lakso M."/>
            <person name="Fracchia K.M."/>
            <person name="Antoshechkin I."/>
            <person name="Mortazavi A."/>
            <person name="Wong G."/>
            <person name="Sternberg P.W."/>
        </authorList>
    </citation>
    <scope>NUCLEOTIDE SEQUENCE [LARGE SCALE GENOMIC DNA]</scope>
    <source>
        <strain evidence="2">MT8872</strain>
    </source>
</reference>
<proteinExistence type="predicted"/>
<feature type="chain" id="PRO_5028868157" evidence="1">
    <location>
        <begin position="18"/>
        <end position="341"/>
    </location>
</feature>
<keyword evidence="2" id="KW-1185">Reference proteome</keyword>
<dbReference type="WBParaSite" id="Pan_g1143.t1">
    <property type="protein sequence ID" value="Pan_g1143.t1"/>
    <property type="gene ID" value="Pan_g1143"/>
</dbReference>
<evidence type="ECO:0000313" key="2">
    <source>
        <dbReference type="Proteomes" id="UP000492821"/>
    </source>
</evidence>
<dbReference type="Proteomes" id="UP000492821">
    <property type="component" value="Unassembled WGS sequence"/>
</dbReference>
<name>A0A7E4UQW8_PANRE</name>
<sequence>MLIKWFIFTSLLTLCDAEVWISENEEFTAHPLPKSSSYEYARYLAHCSKKFHNLVDNCDKDGENCPVLSDSKFQKLLDVYPASIDPIFQNAKGPSIDFDPFHSDFDVNTLQESDFYKSTDIAWNCKRINYRHLIYYEMATSGALEKYWAVDSATLSGVGPFAKSFLNPSLVTPATAAAYDAFFNTLNAQPIHNSASVIKVVSALKHFYTQPELGTISSSLPYSKFHFQYDFAKNLQLASKAQWLLSDDYLINRLKQQWGKTGFARRIQKVHKKQVKEFLRALTQKWKQTSGVNQRYYYFSEKYFELTRLNPSIESTLGTTSLKYGQLADLFYLNYFFGLPN</sequence>
<protein>
    <submittedName>
        <fullName evidence="3">Peptidase_M13_N domain-containing protein</fullName>
    </submittedName>
</protein>
<keyword evidence="1" id="KW-0732">Signal</keyword>
<accession>A0A7E4UQW8</accession>
<evidence type="ECO:0000313" key="3">
    <source>
        <dbReference type="WBParaSite" id="Pan_g1143.t1"/>
    </source>
</evidence>